<gene>
    <name evidence="7" type="primary">HIGD1B</name>
</gene>
<dbReference type="Gene3D" id="6.10.140.1320">
    <property type="match status" value="1"/>
</dbReference>
<evidence type="ECO:0000313" key="7">
    <source>
        <dbReference type="Ensembl" id="ENSCABP00000026077.1"/>
    </source>
</evidence>
<dbReference type="InterPro" id="IPR050355">
    <property type="entry name" value="RCF1"/>
</dbReference>
<keyword evidence="2 5" id="KW-0812">Transmembrane</keyword>
<dbReference type="Ensembl" id="ENSCABT00000028562.1">
    <property type="protein sequence ID" value="ENSCABP00000026077.1"/>
    <property type="gene ID" value="ENSCABG00000019187.1"/>
</dbReference>
<name>A0A8C0J3V3_CHEAB</name>
<evidence type="ECO:0000313" key="8">
    <source>
        <dbReference type="Proteomes" id="UP000694404"/>
    </source>
</evidence>
<feature type="domain" description="HIG1" evidence="6">
    <location>
        <begin position="1"/>
        <end position="93"/>
    </location>
</feature>
<evidence type="ECO:0000256" key="2">
    <source>
        <dbReference type="ARBA" id="ARBA00022692"/>
    </source>
</evidence>
<sequence>MVMDESQWVPEREGTVSSKLLQKAGAAPFVPVGIGGFAMLAAYGLYRLKTRGKMKMSVHLIHTRMAAQVCVVGAIMLGATYTMYQDYLLKRLQAEPRNRHEKLRGGDGAS</sequence>
<comment type="subcellular location">
    <subcellularLocation>
        <location evidence="1">Mitochondrion membrane</location>
    </subcellularLocation>
</comment>
<dbReference type="InterPro" id="IPR007667">
    <property type="entry name" value="Hypoxia_induced_domain"/>
</dbReference>
<accession>A0A8C0J3V3</accession>
<evidence type="ECO:0000256" key="5">
    <source>
        <dbReference type="SAM" id="Phobius"/>
    </source>
</evidence>
<dbReference type="OMA" id="NRGWWAP"/>
<dbReference type="GeneTree" id="ENSGT00940000161778"/>
<organism evidence="7 8">
    <name type="scientific">Chelonoidis abingdonii</name>
    <name type="common">Abingdon island giant tortoise</name>
    <name type="synonym">Testudo abingdonii</name>
    <dbReference type="NCBI Taxonomy" id="106734"/>
    <lineage>
        <taxon>Eukaryota</taxon>
        <taxon>Metazoa</taxon>
        <taxon>Chordata</taxon>
        <taxon>Craniata</taxon>
        <taxon>Vertebrata</taxon>
        <taxon>Euteleostomi</taxon>
        <taxon>Archelosauria</taxon>
        <taxon>Testudinata</taxon>
        <taxon>Testudines</taxon>
        <taxon>Cryptodira</taxon>
        <taxon>Durocryptodira</taxon>
        <taxon>Testudinoidea</taxon>
        <taxon>Testudinidae</taxon>
        <taxon>Chelonoidis</taxon>
    </lineage>
</organism>
<feature type="transmembrane region" description="Helical" evidence="5">
    <location>
        <begin position="26"/>
        <end position="46"/>
    </location>
</feature>
<dbReference type="PROSITE" id="PS51503">
    <property type="entry name" value="HIG1"/>
    <property type="match status" value="1"/>
</dbReference>
<reference evidence="7" key="1">
    <citation type="submission" date="2025-08" db="UniProtKB">
        <authorList>
            <consortium name="Ensembl"/>
        </authorList>
    </citation>
    <scope>IDENTIFICATION</scope>
</reference>
<dbReference type="Proteomes" id="UP000694404">
    <property type="component" value="Unplaced"/>
</dbReference>
<evidence type="ECO:0000256" key="1">
    <source>
        <dbReference type="ARBA" id="ARBA00004325"/>
    </source>
</evidence>
<dbReference type="PANTHER" id="PTHR12297:SF9">
    <property type="entry name" value="HIG1 DOMAIN FAMILY MEMBER 1B"/>
    <property type="match status" value="1"/>
</dbReference>
<reference evidence="7" key="2">
    <citation type="submission" date="2025-09" db="UniProtKB">
        <authorList>
            <consortium name="Ensembl"/>
        </authorList>
    </citation>
    <scope>IDENTIFICATION</scope>
</reference>
<proteinExistence type="predicted"/>
<keyword evidence="4 5" id="KW-0472">Membrane</keyword>
<dbReference type="GO" id="GO:0097250">
    <property type="term" value="P:mitochondrial respirasome assembly"/>
    <property type="evidence" value="ECO:0007669"/>
    <property type="project" value="TreeGrafter"/>
</dbReference>
<protein>
    <submittedName>
        <fullName evidence="7">HIG1 hypoxia inducible domain family member 1B</fullName>
    </submittedName>
</protein>
<feature type="transmembrane region" description="Helical" evidence="5">
    <location>
        <begin position="66"/>
        <end position="84"/>
    </location>
</feature>
<evidence type="ECO:0000256" key="3">
    <source>
        <dbReference type="ARBA" id="ARBA00022989"/>
    </source>
</evidence>
<keyword evidence="8" id="KW-1185">Reference proteome</keyword>
<dbReference type="AlphaFoldDB" id="A0A8C0J3V3"/>
<evidence type="ECO:0000259" key="6">
    <source>
        <dbReference type="PROSITE" id="PS51503"/>
    </source>
</evidence>
<keyword evidence="3 5" id="KW-1133">Transmembrane helix</keyword>
<dbReference type="PANTHER" id="PTHR12297">
    <property type="entry name" value="HYPOXIA-INDUCBILE GENE 1 HIG1 -RELATED"/>
    <property type="match status" value="1"/>
</dbReference>
<dbReference type="Pfam" id="PF04588">
    <property type="entry name" value="HIG_1_N"/>
    <property type="match status" value="1"/>
</dbReference>
<evidence type="ECO:0000256" key="4">
    <source>
        <dbReference type="ARBA" id="ARBA00023136"/>
    </source>
</evidence>
<dbReference type="GO" id="GO:0031966">
    <property type="term" value="C:mitochondrial membrane"/>
    <property type="evidence" value="ECO:0007669"/>
    <property type="project" value="UniProtKB-SubCell"/>
</dbReference>